<dbReference type="AlphaFoldDB" id="A0A497XKK0"/>
<reference evidence="2 3" key="1">
    <citation type="submission" date="2018-10" db="EMBL/GenBank/DDBJ databases">
        <title>Genomic Encyclopedia of Type Strains, Phase IV (KMG-IV): sequencing the most valuable type-strain genomes for metagenomic binning, comparative biology and taxonomic classification.</title>
        <authorList>
            <person name="Goeker M."/>
        </authorList>
    </citation>
    <scope>NUCLEOTIDE SEQUENCE [LARGE SCALE GENOMIC DNA]</scope>
    <source>
        <strain evidence="2 3">DSM 26916</strain>
    </source>
</reference>
<dbReference type="Pfam" id="PF02321">
    <property type="entry name" value="OEP"/>
    <property type="match status" value="2"/>
</dbReference>
<dbReference type="RefSeq" id="WP_121240403.1">
    <property type="nucleotide sequence ID" value="NZ_BHVV01000002.1"/>
</dbReference>
<proteinExistence type="inferred from homology"/>
<evidence type="ECO:0000256" key="1">
    <source>
        <dbReference type="ARBA" id="ARBA00007613"/>
    </source>
</evidence>
<protein>
    <submittedName>
        <fullName evidence="2">Outer membrane protein TolC</fullName>
    </submittedName>
</protein>
<dbReference type="Gene3D" id="1.20.1600.10">
    <property type="entry name" value="Outer membrane efflux proteins (OEP)"/>
    <property type="match status" value="1"/>
</dbReference>
<dbReference type="SUPFAM" id="SSF56954">
    <property type="entry name" value="Outer membrane efflux proteins (OEP)"/>
    <property type="match status" value="1"/>
</dbReference>
<dbReference type="InterPro" id="IPR003423">
    <property type="entry name" value="OMP_efflux"/>
</dbReference>
<comment type="caution">
    <text evidence="2">The sequence shown here is derived from an EMBL/GenBank/DDBJ whole genome shotgun (WGS) entry which is preliminary data.</text>
</comment>
<sequence length="427" mass="47035">MRPQVVLATAAAVAGLTFSGVGRAAEDVYIGGYVESLLEFARERHPEFAAMRHEAAAAAERIEVAGALPDPMFRTELRDITNEANPAASPSVLPARVGSTKYTISQTLPWFGKRELRRDVAVAGASEAETRTRATWMELATRIKQTYAEHHVHLSILRLLRENIDLLSRIGEIAQVRYAGGIGTQQEVIRAQTERAMLQGDLAMFEGESAQASARMRSLLGRPSANVKLRPPEKLRPLPPPEKLEFAALEARLVANNPQLGAEAARIAAADKGRELAYRNRYPDVSVGISPIQTGSRVSEWELMFELNIPLQQDSRRAQEREAERMAEAARARREAALNQGLSELSERLAGLESARRIEALIAGSLLPQAELSLQSALAGYETGRVDFAMVLDAQRQVRKVQQDLVKARGDQQVRLAEIERLIGEEL</sequence>
<dbReference type="PANTHER" id="PTHR30203:SF24">
    <property type="entry name" value="BLR4935 PROTEIN"/>
    <property type="match status" value="1"/>
</dbReference>
<gene>
    <name evidence="2" type="ORF">DFR35_1074</name>
</gene>
<dbReference type="EMBL" id="RCCI01000004">
    <property type="protein sequence ID" value="RLJ68512.1"/>
    <property type="molecule type" value="Genomic_DNA"/>
</dbReference>
<comment type="similarity">
    <text evidence="1">Belongs to the outer membrane factor (OMF) (TC 1.B.17) family.</text>
</comment>
<dbReference type="InterPro" id="IPR010131">
    <property type="entry name" value="MdtP/NodT-like"/>
</dbReference>
<organism evidence="2 3">
    <name type="scientific">Sulfurisoma sediminicola</name>
    <dbReference type="NCBI Taxonomy" id="1381557"/>
    <lineage>
        <taxon>Bacteria</taxon>
        <taxon>Pseudomonadati</taxon>
        <taxon>Pseudomonadota</taxon>
        <taxon>Betaproteobacteria</taxon>
        <taxon>Nitrosomonadales</taxon>
        <taxon>Sterolibacteriaceae</taxon>
        <taxon>Sulfurisoma</taxon>
    </lineage>
</organism>
<evidence type="ECO:0000313" key="3">
    <source>
        <dbReference type="Proteomes" id="UP000268908"/>
    </source>
</evidence>
<evidence type="ECO:0000313" key="2">
    <source>
        <dbReference type="EMBL" id="RLJ68512.1"/>
    </source>
</evidence>
<accession>A0A497XKK0</accession>
<dbReference type="GO" id="GO:0015562">
    <property type="term" value="F:efflux transmembrane transporter activity"/>
    <property type="evidence" value="ECO:0007669"/>
    <property type="project" value="InterPro"/>
</dbReference>
<dbReference type="PANTHER" id="PTHR30203">
    <property type="entry name" value="OUTER MEMBRANE CATION EFFLUX PROTEIN"/>
    <property type="match status" value="1"/>
</dbReference>
<name>A0A497XKK0_9PROT</name>
<keyword evidence="3" id="KW-1185">Reference proteome</keyword>
<dbReference type="OrthoDB" id="9791261at2"/>
<dbReference type="Proteomes" id="UP000268908">
    <property type="component" value="Unassembled WGS sequence"/>
</dbReference>